<feature type="transmembrane region" description="Helical" evidence="1">
    <location>
        <begin position="12"/>
        <end position="36"/>
    </location>
</feature>
<protein>
    <submittedName>
        <fullName evidence="2">Putative membrane protein</fullName>
    </submittedName>
</protein>
<feature type="transmembrane region" description="Helical" evidence="1">
    <location>
        <begin position="83"/>
        <end position="106"/>
    </location>
</feature>
<keyword evidence="1" id="KW-0472">Membrane</keyword>
<keyword evidence="1" id="KW-1133">Transmembrane helix</keyword>
<dbReference type="KEGG" id="bmeg:BG04_4175"/>
<gene>
    <name evidence="2" type="ORF">BG04_4175</name>
</gene>
<dbReference type="EMBL" id="CP009920">
    <property type="protein sequence ID" value="AJI22254.1"/>
    <property type="molecule type" value="Genomic_DNA"/>
</dbReference>
<evidence type="ECO:0000313" key="2">
    <source>
        <dbReference type="EMBL" id="AJI22254.1"/>
    </source>
</evidence>
<dbReference type="GeneID" id="93646320"/>
<name>A0A0B6AQY5_PRIM2</name>
<dbReference type="Pfam" id="PF17247">
    <property type="entry name" value="DUF5316"/>
    <property type="match status" value="1"/>
</dbReference>
<reference evidence="2 3" key="1">
    <citation type="journal article" date="2015" name="Genome Announc.">
        <title>Complete genome sequences for 35 biothreat assay-relevant bacillus species.</title>
        <authorList>
            <person name="Johnson S.L."/>
            <person name="Daligault H.E."/>
            <person name="Davenport K.W."/>
            <person name="Jaissle J."/>
            <person name="Frey K.G."/>
            <person name="Ladner J.T."/>
            <person name="Broomall S.M."/>
            <person name="Bishop-Lilly K.A."/>
            <person name="Bruce D.C."/>
            <person name="Gibbons H.S."/>
            <person name="Coyne S.R."/>
            <person name="Lo C.C."/>
            <person name="Meincke L."/>
            <person name="Munk A.C."/>
            <person name="Koroleva G.I."/>
            <person name="Rosenzweig C.N."/>
            <person name="Palacios G.F."/>
            <person name="Redden C.L."/>
            <person name="Minogue T.D."/>
            <person name="Chain P.S."/>
        </authorList>
    </citation>
    <scope>NUCLEOTIDE SEQUENCE [LARGE SCALE GENOMIC DNA]</scope>
    <source>
        <strain evidence="3">ATCC 14581 / DSM 32 / JCM 2506 / NBRC 15308 / NCIMB 9376 / NCTC 10342 / NRRL B-14308 / VKM B-512</strain>
    </source>
</reference>
<organism evidence="2 3">
    <name type="scientific">Priestia megaterium (strain ATCC 14581 / DSM 32 / CCUG 1817 / JCM 2506 / NBRC 15308 / NCIMB 9376 / NCTC 10342 / NRRL B-14308 / VKM B-512 / Ford 19)</name>
    <name type="common">Bacillus megaterium</name>
    <dbReference type="NCBI Taxonomy" id="1348623"/>
    <lineage>
        <taxon>Bacteria</taxon>
        <taxon>Bacillati</taxon>
        <taxon>Bacillota</taxon>
        <taxon>Bacilli</taxon>
        <taxon>Bacillales</taxon>
        <taxon>Bacillaceae</taxon>
        <taxon>Priestia</taxon>
    </lineage>
</organism>
<proteinExistence type="predicted"/>
<accession>A0A0B6AQY5</accession>
<sequence length="107" mass="11842">MWKLYKKARRKAKIIKSIIGGFILSFILLLGCTIANVNSETVFFAVFILLVGLAIIISGVAVSGDRMRANLATESKTDKKWRITNSINLMLAAAPVLGVFLLIHYFI</sequence>
<dbReference type="Proteomes" id="UP000031829">
    <property type="component" value="Chromosome"/>
</dbReference>
<keyword evidence="1" id="KW-0812">Transmembrane</keyword>
<evidence type="ECO:0000256" key="1">
    <source>
        <dbReference type="SAM" id="Phobius"/>
    </source>
</evidence>
<evidence type="ECO:0000313" key="3">
    <source>
        <dbReference type="Proteomes" id="UP000031829"/>
    </source>
</evidence>
<dbReference type="RefSeq" id="WP_256656498.1">
    <property type="nucleotide sequence ID" value="NZ_CP035094.1"/>
</dbReference>
<feature type="transmembrane region" description="Helical" evidence="1">
    <location>
        <begin position="42"/>
        <end position="62"/>
    </location>
</feature>
<dbReference type="AlphaFoldDB" id="A0A0B6AQY5"/>
<dbReference type="HOGENOM" id="CLU_2380253_0_0_9"/>
<dbReference type="InterPro" id="IPR035167">
    <property type="entry name" value="DUF5316"/>
</dbReference>
<dbReference type="PROSITE" id="PS51257">
    <property type="entry name" value="PROKAR_LIPOPROTEIN"/>
    <property type="match status" value="1"/>
</dbReference>